<dbReference type="GeneID" id="28740070"/>
<evidence type="ECO:0000256" key="6">
    <source>
        <dbReference type="ARBA" id="ARBA00023136"/>
    </source>
</evidence>
<dbReference type="GO" id="GO:0016020">
    <property type="term" value="C:membrane"/>
    <property type="evidence" value="ECO:0007669"/>
    <property type="project" value="UniProtKB-SubCell"/>
</dbReference>
<feature type="transmembrane region" description="Helical" evidence="7">
    <location>
        <begin position="474"/>
        <end position="494"/>
    </location>
</feature>
<feature type="transmembrane region" description="Helical" evidence="7">
    <location>
        <begin position="152"/>
        <end position="173"/>
    </location>
</feature>
<protein>
    <submittedName>
        <fullName evidence="9">Putative proline-specific permease put4</fullName>
    </submittedName>
</protein>
<dbReference type="GO" id="GO:0015171">
    <property type="term" value="F:amino acid transmembrane transporter activity"/>
    <property type="evidence" value="ECO:0007669"/>
    <property type="project" value="TreeGrafter"/>
</dbReference>
<evidence type="ECO:0000313" key="10">
    <source>
        <dbReference type="Proteomes" id="UP000038010"/>
    </source>
</evidence>
<dbReference type="OrthoDB" id="3900342at2759"/>
<dbReference type="FunFam" id="1.20.1740.10:FF:000006">
    <property type="entry name" value="General amino acid permease"/>
    <property type="match status" value="1"/>
</dbReference>
<evidence type="ECO:0000256" key="3">
    <source>
        <dbReference type="ARBA" id="ARBA00022692"/>
    </source>
</evidence>
<sequence length="541" mass="58926">MAEKEYPHEPARELADEGVANGEIARVAIEDKYGHLRSRHIQFIALGGAIGTSLFLGIGSSLAKAGPLSLLLGFSITGLAVYGMMVTLGEMTTWLPVPGAIPQFCSRFVDDSLGFAVGWNNWYFCAIVVCLDISAASVVIDYWPGARSVSPAVWITIIILVILFLNVFAVSIYGEAEFWFASIKLITILGLLILSVVIILDGGPSGDRLGFRYWNDPGAMKELSPASGATGRFLAFFSTLIYAAFTYAGVEMVAAAGGEAEDPRRNVPKAVRRVVYRILLFYVLGTLAIGCMVASNDPNLFGGTGAARSPWVIGITKAGISVLPDIINAVILASATSSVNAFLYTGSRYLYALASDGQAPKVLLKCTKTGVPIYCVLVTSSISLLTYMTVSVAGTTVFLWFANLVTVASMLTWISICAAFIRFREAQKVQGLTDQNPWFRGPLQPYTAWATMIFFSVLTVFNGFEVFLEGHWNISDFLVAYIGIPIFGFLVLFWKFVKRTKIHSLATMDLMGGRAEIDALEGTWDKPVPKNFAQKVWFWLV</sequence>
<comment type="caution">
    <text evidence="9">The sequence shown here is derived from an EMBL/GenBank/DDBJ whole genome shotgun (WGS) entry which is preliminary data.</text>
</comment>
<dbReference type="PANTHER" id="PTHR43341:SF39">
    <property type="entry name" value="AMINO ACID TRANSPORTER (EUROFUNG)-RELATED"/>
    <property type="match status" value="1"/>
</dbReference>
<feature type="transmembrane region" description="Helical" evidence="7">
    <location>
        <begin position="371"/>
        <end position="392"/>
    </location>
</feature>
<evidence type="ECO:0000313" key="9">
    <source>
        <dbReference type="EMBL" id="KPI40602.1"/>
    </source>
</evidence>
<keyword evidence="2" id="KW-0813">Transport</keyword>
<evidence type="ECO:0000256" key="1">
    <source>
        <dbReference type="ARBA" id="ARBA00004141"/>
    </source>
</evidence>
<dbReference type="RefSeq" id="XP_018000565.1">
    <property type="nucleotide sequence ID" value="XM_018148190.1"/>
</dbReference>
<feature type="transmembrane region" description="Helical" evidence="7">
    <location>
        <begin position="179"/>
        <end position="200"/>
    </location>
</feature>
<dbReference type="PIRSF" id="PIRSF006060">
    <property type="entry name" value="AA_transporter"/>
    <property type="match status" value="1"/>
</dbReference>
<comment type="subcellular location">
    <subcellularLocation>
        <location evidence="1">Membrane</location>
        <topology evidence="1">Multi-pass membrane protein</topology>
    </subcellularLocation>
</comment>
<dbReference type="InterPro" id="IPR050524">
    <property type="entry name" value="APC_YAT"/>
</dbReference>
<accession>A0A0N1P0L0</accession>
<evidence type="ECO:0000259" key="8">
    <source>
        <dbReference type="Pfam" id="PF00324"/>
    </source>
</evidence>
<dbReference type="Gene3D" id="1.20.1740.10">
    <property type="entry name" value="Amino acid/polyamine transporter I"/>
    <property type="match status" value="1"/>
</dbReference>
<reference evidence="9 10" key="1">
    <citation type="submission" date="2015-06" db="EMBL/GenBank/DDBJ databases">
        <title>Draft genome of the ant-associated black yeast Phialophora attae CBS 131958.</title>
        <authorList>
            <person name="Moreno L.F."/>
            <person name="Stielow B.J."/>
            <person name="de Hoog S."/>
            <person name="Vicente V.A."/>
            <person name="Weiss V.A."/>
            <person name="de Vries M."/>
            <person name="Cruz L.M."/>
            <person name="Souza E.M."/>
        </authorList>
    </citation>
    <scope>NUCLEOTIDE SEQUENCE [LARGE SCALE GENOMIC DNA]</scope>
    <source>
        <strain evidence="9 10">CBS 131958</strain>
    </source>
</reference>
<feature type="transmembrane region" description="Helical" evidence="7">
    <location>
        <begin position="40"/>
        <end position="58"/>
    </location>
</feature>
<dbReference type="EMBL" id="LFJN01000012">
    <property type="protein sequence ID" value="KPI40602.1"/>
    <property type="molecule type" value="Genomic_DNA"/>
</dbReference>
<organism evidence="9 10">
    <name type="scientific">Cyphellophora attinorum</name>
    <dbReference type="NCBI Taxonomy" id="1664694"/>
    <lineage>
        <taxon>Eukaryota</taxon>
        <taxon>Fungi</taxon>
        <taxon>Dikarya</taxon>
        <taxon>Ascomycota</taxon>
        <taxon>Pezizomycotina</taxon>
        <taxon>Eurotiomycetes</taxon>
        <taxon>Chaetothyriomycetidae</taxon>
        <taxon>Chaetothyriales</taxon>
        <taxon>Cyphellophoraceae</taxon>
        <taxon>Cyphellophora</taxon>
    </lineage>
</organism>
<name>A0A0N1P0L0_9EURO</name>
<evidence type="ECO:0000256" key="4">
    <source>
        <dbReference type="ARBA" id="ARBA00022970"/>
    </source>
</evidence>
<keyword evidence="10" id="KW-1185">Reference proteome</keyword>
<dbReference type="VEuPathDB" id="FungiDB:AB675_7796"/>
<keyword evidence="4" id="KW-0029">Amino-acid transport</keyword>
<dbReference type="AlphaFoldDB" id="A0A0N1P0L0"/>
<dbReference type="PANTHER" id="PTHR43341">
    <property type="entry name" value="AMINO ACID PERMEASE"/>
    <property type="match status" value="1"/>
</dbReference>
<dbReference type="InterPro" id="IPR004841">
    <property type="entry name" value="AA-permease/SLC12A_dom"/>
</dbReference>
<dbReference type="Proteomes" id="UP000038010">
    <property type="component" value="Unassembled WGS sequence"/>
</dbReference>
<keyword evidence="5 7" id="KW-1133">Transmembrane helix</keyword>
<feature type="transmembrane region" description="Helical" evidence="7">
    <location>
        <begin position="446"/>
        <end position="468"/>
    </location>
</feature>
<evidence type="ECO:0000256" key="2">
    <source>
        <dbReference type="ARBA" id="ARBA00022448"/>
    </source>
</evidence>
<feature type="transmembrane region" description="Helical" evidence="7">
    <location>
        <begin position="274"/>
        <end position="295"/>
    </location>
</feature>
<dbReference type="PROSITE" id="PS00218">
    <property type="entry name" value="AMINO_ACID_PERMEASE_1"/>
    <property type="match status" value="1"/>
</dbReference>
<keyword evidence="6 7" id="KW-0472">Membrane</keyword>
<keyword evidence="3 7" id="KW-0812">Transmembrane</keyword>
<evidence type="ECO:0000256" key="7">
    <source>
        <dbReference type="SAM" id="Phobius"/>
    </source>
</evidence>
<evidence type="ECO:0000256" key="5">
    <source>
        <dbReference type="ARBA" id="ARBA00022989"/>
    </source>
</evidence>
<feature type="domain" description="Amino acid permease/ SLC12A" evidence="8">
    <location>
        <begin position="40"/>
        <end position="503"/>
    </location>
</feature>
<gene>
    <name evidence="9" type="ORF">AB675_7796</name>
</gene>
<dbReference type="Pfam" id="PF00324">
    <property type="entry name" value="AA_permease"/>
    <property type="match status" value="1"/>
</dbReference>
<feature type="transmembrane region" description="Helical" evidence="7">
    <location>
        <begin position="398"/>
        <end position="421"/>
    </location>
</feature>
<dbReference type="InterPro" id="IPR004840">
    <property type="entry name" value="Amino_acid_permease_CS"/>
</dbReference>
<proteinExistence type="predicted"/>
<feature type="transmembrane region" description="Helical" evidence="7">
    <location>
        <begin position="70"/>
        <end position="88"/>
    </location>
</feature>